<accession>A0A3B1C2D1</accession>
<dbReference type="GO" id="GO:0032259">
    <property type="term" value="P:methylation"/>
    <property type="evidence" value="ECO:0007669"/>
    <property type="project" value="UniProtKB-KW"/>
</dbReference>
<evidence type="ECO:0000313" key="1">
    <source>
        <dbReference type="EMBL" id="VAX18174.1"/>
    </source>
</evidence>
<name>A0A3B1C2D1_9ZZZZ</name>
<protein>
    <submittedName>
        <fullName evidence="1">Methionine synthase activation domain</fullName>
        <ecNumber evidence="1">2.1.1.13</ecNumber>
    </submittedName>
</protein>
<dbReference type="EC" id="2.1.1.13" evidence="1"/>
<dbReference type="AlphaFoldDB" id="A0A3B1C2D1"/>
<dbReference type="GO" id="GO:0008705">
    <property type="term" value="F:methionine synthase activity"/>
    <property type="evidence" value="ECO:0007669"/>
    <property type="project" value="UniProtKB-EC"/>
</dbReference>
<dbReference type="EMBL" id="UOGA01000117">
    <property type="protein sequence ID" value="VAX18174.1"/>
    <property type="molecule type" value="Genomic_DNA"/>
</dbReference>
<dbReference type="InterPro" id="IPR037010">
    <property type="entry name" value="VitB12-dep_Met_synth_activ_sf"/>
</dbReference>
<sequence length="213" mass="23706">MITNKATVLDNLPFTIEPERVLREMRVPKIKTIEEIEEKPLAEAVKGAIDKAYGLIHGRGVFTTFRLNGVDGNTILSDEAGGLFKGANMVKLLSECDFATLMAATIGPDLENEVERIQKKGELTDAYALEMVGGWMADYMADKVDEFVERAVEKAGYRRTMRFSPGYGDWSLDNQPETIRLSQAGKIGITLTQTNIMMPRKSVSAVIGWERKN</sequence>
<organism evidence="1">
    <name type="scientific">hydrothermal vent metagenome</name>
    <dbReference type="NCBI Taxonomy" id="652676"/>
    <lineage>
        <taxon>unclassified sequences</taxon>
        <taxon>metagenomes</taxon>
        <taxon>ecological metagenomes</taxon>
    </lineage>
</organism>
<gene>
    <name evidence="1" type="ORF">MNBD_NITROSPINAE04-1533</name>
</gene>
<reference evidence="1" key="1">
    <citation type="submission" date="2018-06" db="EMBL/GenBank/DDBJ databases">
        <authorList>
            <person name="Zhirakovskaya E."/>
        </authorList>
    </citation>
    <scope>NUCLEOTIDE SEQUENCE</scope>
</reference>
<proteinExistence type="predicted"/>
<keyword evidence="1" id="KW-0489">Methyltransferase</keyword>
<dbReference type="SUPFAM" id="SSF56507">
    <property type="entry name" value="Methionine synthase activation domain-like"/>
    <property type="match status" value="1"/>
</dbReference>
<dbReference type="Gene3D" id="3.40.109.40">
    <property type="match status" value="1"/>
</dbReference>
<keyword evidence="1" id="KW-0808">Transferase</keyword>